<sequence>MCLIGMNKLQAVLFTSVLLVGLLLLGLGLFELGSTVAFLVRAEQTEARFMGAVARTGGNHGGTFLYPSFQFTTIDGRSVTFTSSSGSTAQPYSDREQVKIAYDPRRPEDARLLSFLTLWIAPVLLCGAGLLLAGGAVLVRAGLARQRRGRA</sequence>
<protein>
    <recommendedName>
        <fullName evidence="2">DUF3592 domain-containing protein</fullName>
    </recommendedName>
</protein>
<dbReference type="Proteomes" id="UP000063308">
    <property type="component" value="Chromosome"/>
</dbReference>
<evidence type="ECO:0000313" key="4">
    <source>
        <dbReference type="Proteomes" id="UP000063308"/>
    </source>
</evidence>
<accession>A0A0E4BVY3</accession>
<evidence type="ECO:0000259" key="2">
    <source>
        <dbReference type="Pfam" id="PF12158"/>
    </source>
</evidence>
<feature type="transmembrane region" description="Helical" evidence="1">
    <location>
        <begin position="112"/>
        <end position="139"/>
    </location>
</feature>
<gene>
    <name evidence="3" type="ORF">NK6_9231</name>
</gene>
<evidence type="ECO:0000313" key="3">
    <source>
        <dbReference type="EMBL" id="BAR62371.1"/>
    </source>
</evidence>
<reference evidence="3 4" key="1">
    <citation type="submission" date="2014-11" db="EMBL/GenBank/DDBJ databases">
        <title>Symbiosis island explosion on the genome of extra-slow-growing strains of soybean bradyrhizobia with massive insertion sequences.</title>
        <authorList>
            <person name="Iida T."/>
            <person name="Minamisawa K."/>
        </authorList>
    </citation>
    <scope>NUCLEOTIDE SEQUENCE [LARGE SCALE GENOMIC DNA]</scope>
    <source>
        <strain evidence="3 4">NK6</strain>
    </source>
</reference>
<dbReference type="InterPro" id="IPR021994">
    <property type="entry name" value="DUF3592"/>
</dbReference>
<evidence type="ECO:0000256" key="1">
    <source>
        <dbReference type="SAM" id="Phobius"/>
    </source>
</evidence>
<dbReference type="Pfam" id="PF12158">
    <property type="entry name" value="DUF3592"/>
    <property type="match status" value="1"/>
</dbReference>
<name>A0A0E4BVY3_9BRAD</name>
<keyword evidence="1" id="KW-0472">Membrane</keyword>
<dbReference type="AlphaFoldDB" id="A0A0E4BVY3"/>
<organism evidence="3 4">
    <name type="scientific">Bradyrhizobium diazoefficiens</name>
    <dbReference type="NCBI Taxonomy" id="1355477"/>
    <lineage>
        <taxon>Bacteria</taxon>
        <taxon>Pseudomonadati</taxon>
        <taxon>Pseudomonadota</taxon>
        <taxon>Alphaproteobacteria</taxon>
        <taxon>Hyphomicrobiales</taxon>
        <taxon>Nitrobacteraceae</taxon>
        <taxon>Bradyrhizobium</taxon>
    </lineage>
</organism>
<keyword evidence="1" id="KW-1133">Transmembrane helix</keyword>
<keyword evidence="1" id="KW-0812">Transmembrane</keyword>
<dbReference type="EMBL" id="AP014685">
    <property type="protein sequence ID" value="BAR62371.1"/>
    <property type="molecule type" value="Genomic_DNA"/>
</dbReference>
<dbReference type="RefSeq" id="WP_060912273.1">
    <property type="nucleotide sequence ID" value="NZ_CP126038.1"/>
</dbReference>
<feature type="domain" description="DUF3592" evidence="2">
    <location>
        <begin position="55"/>
        <end position="115"/>
    </location>
</feature>
<proteinExistence type="predicted"/>